<comment type="caution">
    <text evidence="2">The sequence shown here is derived from an EMBL/GenBank/DDBJ whole genome shotgun (WGS) entry which is preliminary data.</text>
</comment>
<dbReference type="SMART" id="SM00220">
    <property type="entry name" value="S_TKc"/>
    <property type="match status" value="1"/>
</dbReference>
<evidence type="ECO:0000313" key="3">
    <source>
        <dbReference type="Proteomes" id="UP000230233"/>
    </source>
</evidence>
<evidence type="ECO:0000259" key="1">
    <source>
        <dbReference type="PROSITE" id="PS50011"/>
    </source>
</evidence>
<name>A0A2G5S8P7_9PELO</name>
<proteinExistence type="predicted"/>
<dbReference type="GO" id="GO:0004674">
    <property type="term" value="F:protein serine/threonine kinase activity"/>
    <property type="evidence" value="ECO:0007669"/>
    <property type="project" value="TreeGrafter"/>
</dbReference>
<dbReference type="EMBL" id="PDUG01000098">
    <property type="protein sequence ID" value="PIC11397.1"/>
    <property type="molecule type" value="Genomic_DNA"/>
</dbReference>
<evidence type="ECO:0000313" key="2">
    <source>
        <dbReference type="EMBL" id="PIC11397.1"/>
    </source>
</evidence>
<keyword evidence="3" id="KW-1185">Reference proteome</keyword>
<gene>
    <name evidence="2" type="ORF">B9Z55_029108</name>
</gene>
<feature type="domain" description="Protein kinase" evidence="1">
    <location>
        <begin position="18"/>
        <end position="300"/>
    </location>
</feature>
<dbReference type="Proteomes" id="UP000230233">
    <property type="component" value="Unassembled WGS sequence"/>
</dbReference>
<dbReference type="GO" id="GO:0005737">
    <property type="term" value="C:cytoplasm"/>
    <property type="evidence" value="ECO:0007669"/>
    <property type="project" value="TreeGrafter"/>
</dbReference>
<dbReference type="GO" id="GO:0044773">
    <property type="term" value="P:mitotic DNA damage checkpoint signaling"/>
    <property type="evidence" value="ECO:0007669"/>
    <property type="project" value="TreeGrafter"/>
</dbReference>
<sequence>MERRTVHLKVGDMIQNQYIIEQRIAVGSMATVFKVVDRKNRNQVQAVKVTRLRDGVTQEEFDREVSLLLKLRGSSWFPQISGSYSNLCHRGIVLSMEGEQLGEVLKRNRNFRFSNENCLRLSNQLVSALSHLHREGFMHRRINMNNILLKRSIDRVSKQEVVTLSVCGLSSARLITDQVKCDWSGWYTTYHESSGKMYAPRDDYISGFYVMAECAGFVLQRFVETTTEELKKLIHENPYRFFRGTDKWIARVLQIVDQCDKDGKDVDVPEIQLTLVMAIENFCPTSPIAWRIKNDQLKLL</sequence>
<dbReference type="InterPro" id="IPR000719">
    <property type="entry name" value="Prot_kinase_dom"/>
</dbReference>
<dbReference type="STRING" id="1611254.A0A2G5S8P7"/>
<reference evidence="3" key="1">
    <citation type="submission" date="2017-10" db="EMBL/GenBank/DDBJ databases">
        <title>Rapid genome shrinkage in a self-fertile nematode reveals novel sperm competition proteins.</title>
        <authorList>
            <person name="Yin D."/>
            <person name="Schwarz E.M."/>
            <person name="Thomas C.G."/>
            <person name="Felde R.L."/>
            <person name="Korf I.F."/>
            <person name="Cutter A.D."/>
            <person name="Schartner C.M."/>
            <person name="Ralston E.J."/>
            <person name="Meyer B.J."/>
            <person name="Haag E.S."/>
        </authorList>
    </citation>
    <scope>NUCLEOTIDE SEQUENCE [LARGE SCALE GENOMIC DNA]</scope>
    <source>
        <strain evidence="3">JU1422</strain>
    </source>
</reference>
<dbReference type="PANTHER" id="PTHR44167">
    <property type="entry name" value="OVARIAN-SPECIFIC SERINE/THREONINE-PROTEIN KINASE LOK-RELATED"/>
    <property type="match status" value="1"/>
</dbReference>
<dbReference type="OrthoDB" id="5806932at2759"/>
<dbReference type="PANTHER" id="PTHR44167:SF24">
    <property type="entry name" value="SERINE_THREONINE-PROTEIN KINASE CHK2"/>
    <property type="match status" value="1"/>
</dbReference>
<organism evidence="2 3">
    <name type="scientific">Caenorhabditis nigoni</name>
    <dbReference type="NCBI Taxonomy" id="1611254"/>
    <lineage>
        <taxon>Eukaryota</taxon>
        <taxon>Metazoa</taxon>
        <taxon>Ecdysozoa</taxon>
        <taxon>Nematoda</taxon>
        <taxon>Chromadorea</taxon>
        <taxon>Rhabditida</taxon>
        <taxon>Rhabditina</taxon>
        <taxon>Rhabditomorpha</taxon>
        <taxon>Rhabditoidea</taxon>
        <taxon>Rhabditidae</taxon>
        <taxon>Peloderinae</taxon>
        <taxon>Caenorhabditis</taxon>
    </lineage>
</organism>
<dbReference type="SUPFAM" id="SSF56112">
    <property type="entry name" value="Protein kinase-like (PK-like)"/>
    <property type="match status" value="1"/>
</dbReference>
<accession>A0A2G5S8P7</accession>
<dbReference type="Gene3D" id="3.30.200.20">
    <property type="entry name" value="Phosphorylase Kinase, domain 1"/>
    <property type="match status" value="1"/>
</dbReference>
<dbReference type="PROSITE" id="PS50011">
    <property type="entry name" value="PROTEIN_KINASE_DOM"/>
    <property type="match status" value="1"/>
</dbReference>
<dbReference type="InterPro" id="IPR011009">
    <property type="entry name" value="Kinase-like_dom_sf"/>
</dbReference>
<protein>
    <recommendedName>
        <fullName evidence="1">Protein kinase domain-containing protein</fullName>
    </recommendedName>
</protein>
<dbReference type="Gene3D" id="1.10.510.10">
    <property type="entry name" value="Transferase(Phosphotransferase) domain 1"/>
    <property type="match status" value="1"/>
</dbReference>
<dbReference type="GO" id="GO:0005524">
    <property type="term" value="F:ATP binding"/>
    <property type="evidence" value="ECO:0007669"/>
    <property type="project" value="InterPro"/>
</dbReference>
<dbReference type="GO" id="GO:0005634">
    <property type="term" value="C:nucleus"/>
    <property type="evidence" value="ECO:0007669"/>
    <property type="project" value="TreeGrafter"/>
</dbReference>
<dbReference type="AlphaFoldDB" id="A0A2G5S8P7"/>
<dbReference type="Pfam" id="PF00069">
    <property type="entry name" value="Pkinase"/>
    <property type="match status" value="1"/>
</dbReference>